<dbReference type="SUPFAM" id="SSF47781">
    <property type="entry name" value="RuvA domain 2-like"/>
    <property type="match status" value="1"/>
</dbReference>
<feature type="domain" description="Helix-hairpin-helix DNA-binding motif class 1" evidence="2">
    <location>
        <begin position="163"/>
        <end position="182"/>
    </location>
</feature>
<dbReference type="Proteomes" id="UP000596145">
    <property type="component" value="Chromosome"/>
</dbReference>
<dbReference type="InterPro" id="IPR004509">
    <property type="entry name" value="Competence_ComEA_HhH"/>
</dbReference>
<dbReference type="OrthoDB" id="9758724at2"/>
<dbReference type="InterPro" id="IPR003583">
    <property type="entry name" value="Hlx-hairpin-Hlx_DNA-bd_motif"/>
</dbReference>
<feature type="domain" description="Helix-hairpin-helix DNA-binding motif class 1" evidence="2">
    <location>
        <begin position="193"/>
        <end position="212"/>
    </location>
</feature>
<dbReference type="GO" id="GO:0006281">
    <property type="term" value="P:DNA repair"/>
    <property type="evidence" value="ECO:0007669"/>
    <property type="project" value="InterPro"/>
</dbReference>
<dbReference type="GO" id="GO:0003677">
    <property type="term" value="F:DNA binding"/>
    <property type="evidence" value="ECO:0007669"/>
    <property type="project" value="UniProtKB-KW"/>
</dbReference>
<feature type="transmembrane region" description="Helical" evidence="1">
    <location>
        <begin position="39"/>
        <end position="59"/>
    </location>
</feature>
<keyword evidence="3" id="KW-0238">DNA-binding</keyword>
<keyword evidence="1" id="KW-1133">Transmembrane helix</keyword>
<dbReference type="InterPro" id="IPR010994">
    <property type="entry name" value="RuvA_2-like"/>
</dbReference>
<proteinExistence type="predicted"/>
<dbReference type="SMART" id="SM00278">
    <property type="entry name" value="HhH1"/>
    <property type="match status" value="2"/>
</dbReference>
<evidence type="ECO:0000313" key="3">
    <source>
        <dbReference type="EMBL" id="QQB47476.1"/>
    </source>
</evidence>
<gene>
    <name evidence="3" type="ORF">I6I10_06240</name>
</gene>
<dbReference type="NCBIfam" id="TIGR00426">
    <property type="entry name" value="competence protein ComEA helix-hairpin-helix repeat region"/>
    <property type="match status" value="1"/>
</dbReference>
<protein>
    <submittedName>
        <fullName evidence="3">ComEA family DNA-binding protein</fullName>
    </submittedName>
</protein>
<reference evidence="3 4" key="1">
    <citation type="submission" date="2020-12" db="EMBL/GenBank/DDBJ databases">
        <title>FDA dAtabase for Regulatory Grade micrObial Sequences (FDA-ARGOS): Supporting development and validation of Infectious Disease Dx tests.</title>
        <authorList>
            <person name="Sproer C."/>
            <person name="Gronow S."/>
            <person name="Severitt S."/>
            <person name="Schroder I."/>
            <person name="Tallon L."/>
            <person name="Sadzewicz L."/>
            <person name="Zhao X."/>
            <person name="Boylan J."/>
            <person name="Ott S."/>
            <person name="Bowen H."/>
            <person name="Vavikolanu K."/>
            <person name="Mehta A."/>
            <person name="Aluvathingal J."/>
            <person name="Nadendla S."/>
            <person name="Lowell S."/>
            <person name="Myers T."/>
            <person name="Yan Y."/>
            <person name="Sichtig H."/>
        </authorList>
    </citation>
    <scope>NUCLEOTIDE SEQUENCE [LARGE SCALE GENOMIC DNA]</scope>
    <source>
        <strain evidence="3 4">FDAARGOS_1053</strain>
    </source>
</reference>
<evidence type="ECO:0000313" key="4">
    <source>
        <dbReference type="Proteomes" id="UP000596145"/>
    </source>
</evidence>
<dbReference type="PANTHER" id="PTHR21180">
    <property type="entry name" value="ENDONUCLEASE/EXONUCLEASE/PHOSPHATASE FAMILY DOMAIN-CONTAINING PROTEIN 1"/>
    <property type="match status" value="1"/>
</dbReference>
<dbReference type="GeneID" id="92760665"/>
<keyword evidence="1" id="KW-0472">Membrane</keyword>
<keyword evidence="1" id="KW-0812">Transmembrane</keyword>
<accession>A0A7T4JW24</accession>
<dbReference type="InterPro" id="IPR051675">
    <property type="entry name" value="Endo/Exo/Phosphatase_dom_1"/>
</dbReference>
<evidence type="ECO:0000259" key="2">
    <source>
        <dbReference type="SMART" id="SM00278"/>
    </source>
</evidence>
<name>A0A7T4JW24_9CORY</name>
<dbReference type="GO" id="GO:0015628">
    <property type="term" value="P:protein secretion by the type II secretion system"/>
    <property type="evidence" value="ECO:0007669"/>
    <property type="project" value="TreeGrafter"/>
</dbReference>
<dbReference type="Pfam" id="PF12836">
    <property type="entry name" value="HHH_3"/>
    <property type="match status" value="1"/>
</dbReference>
<organism evidence="3 4">
    <name type="scientific">Corynebacterium glucuronolyticum</name>
    <dbReference type="NCBI Taxonomy" id="39791"/>
    <lineage>
        <taxon>Bacteria</taxon>
        <taxon>Bacillati</taxon>
        <taxon>Actinomycetota</taxon>
        <taxon>Actinomycetes</taxon>
        <taxon>Mycobacteriales</taxon>
        <taxon>Corynebacteriaceae</taxon>
        <taxon>Corynebacterium</taxon>
    </lineage>
</organism>
<dbReference type="RefSeq" id="WP_070740091.1">
    <property type="nucleotide sequence ID" value="NZ_CP066007.1"/>
</dbReference>
<dbReference type="Pfam" id="PF10531">
    <property type="entry name" value="SLBB"/>
    <property type="match status" value="1"/>
</dbReference>
<evidence type="ECO:0000256" key="1">
    <source>
        <dbReference type="SAM" id="Phobius"/>
    </source>
</evidence>
<dbReference type="PANTHER" id="PTHR21180:SF32">
    <property type="entry name" value="ENDONUCLEASE_EXONUCLEASE_PHOSPHATASE FAMILY DOMAIN-CONTAINING PROTEIN 1"/>
    <property type="match status" value="1"/>
</dbReference>
<dbReference type="GO" id="GO:0015627">
    <property type="term" value="C:type II protein secretion system complex"/>
    <property type="evidence" value="ECO:0007669"/>
    <property type="project" value="TreeGrafter"/>
</dbReference>
<sequence length="215" mass="21856">MSTNRRKIADRIGELSQPTGTETHLNVAFPRVSIDPKQAVAAVAVIVVGLCFFFLHGGAEEADEFTPIPAVETSAPPSEVVVSVVGAVDRPGLITLPEGARVADALAQAGPQPEANLVAVNQAQKLVDGTQITVPVQGAVGAVGAAEPGGGAGGVSLNSATAAQLQELDGVGEKTAAAIIAYREQNGGFSSLEQLQDVKGIGPATFDKLKDKVTL</sequence>
<dbReference type="EMBL" id="CP066007">
    <property type="protein sequence ID" value="QQB47476.1"/>
    <property type="molecule type" value="Genomic_DNA"/>
</dbReference>
<dbReference type="Gene3D" id="1.10.150.280">
    <property type="entry name" value="AF1531-like domain"/>
    <property type="match status" value="1"/>
</dbReference>
<dbReference type="InterPro" id="IPR019554">
    <property type="entry name" value="Soluble_ligand-bd"/>
</dbReference>
<dbReference type="AlphaFoldDB" id="A0A7T4JW24"/>
<dbReference type="Gene3D" id="3.10.560.10">
    <property type="entry name" value="Outer membrane lipoprotein wza domain like"/>
    <property type="match status" value="1"/>
</dbReference>